<organism evidence="2 3">
    <name type="scientific">Ceratocystis pirilliformis</name>
    <dbReference type="NCBI Taxonomy" id="259994"/>
    <lineage>
        <taxon>Eukaryota</taxon>
        <taxon>Fungi</taxon>
        <taxon>Dikarya</taxon>
        <taxon>Ascomycota</taxon>
        <taxon>Pezizomycotina</taxon>
        <taxon>Sordariomycetes</taxon>
        <taxon>Hypocreomycetidae</taxon>
        <taxon>Microascales</taxon>
        <taxon>Ceratocystidaceae</taxon>
        <taxon>Ceratocystis</taxon>
    </lineage>
</organism>
<name>A0ABR3YRD0_9PEZI</name>
<accession>A0ABR3YRD0</accession>
<comment type="caution">
    <text evidence="2">The sequence shown here is derived from an EMBL/GenBank/DDBJ whole genome shotgun (WGS) entry which is preliminary data.</text>
</comment>
<feature type="region of interest" description="Disordered" evidence="1">
    <location>
        <begin position="48"/>
        <end position="114"/>
    </location>
</feature>
<gene>
    <name evidence="2" type="ORF">Cpir12675_005185</name>
</gene>
<proteinExistence type="predicted"/>
<feature type="region of interest" description="Disordered" evidence="1">
    <location>
        <begin position="646"/>
        <end position="745"/>
    </location>
</feature>
<feature type="compositionally biased region" description="Basic and acidic residues" evidence="1">
    <location>
        <begin position="711"/>
        <end position="725"/>
    </location>
</feature>
<feature type="region of interest" description="Disordered" evidence="1">
    <location>
        <begin position="234"/>
        <end position="267"/>
    </location>
</feature>
<feature type="compositionally biased region" description="Polar residues" evidence="1">
    <location>
        <begin position="258"/>
        <end position="267"/>
    </location>
</feature>
<feature type="compositionally biased region" description="Polar residues" evidence="1">
    <location>
        <begin position="693"/>
        <end position="710"/>
    </location>
</feature>
<sequence>MALLTYTPDDILKLRPEKMEAKLLENMFKPLHDAGLWLLGATRSSELSEDGSISDSHLRKPLDSQDGPLMKSKNLFHGGRMRQSSSDSSQSYIHSHQHAHVNPQTQPPLHANTHEFRAPPTLAAQKEEGFQRFYKAVVSPTHVRVTAGGRIVPNTKPPASPTPKFAREKEINLDGQAQGRPSTRVPHNPFYPSFPSSTFAPHPLFGFPAPGMMALPFPPPYGLGVPGAMPGPIPGIIPKAKASTSSSSDQNDQQSPNGMSSTACDSTANEQPDAFRYMPQNRWMNPWGGQFSYGVPGMMPGAGYVPSPFMGAAMSPPGFYGMPGMPAAQPSTTASRQRSGTMPAFTSDSSVLASSALKAPLNPPVSSIRPSQISKAHLDSLRTNLRRVEDQLKYNMHQIDVPLMEQRAAEIRDAIKGLEEALPSQLEFEELHYPKIETRSKIKSTASAHPSLAPLSRKESRRIRSDSHKQPLAAPKGARSFKSNAMRNTSSESESNTNHSHGKLAISSSSSMAPTAPPFKPQNMEHKIYSGGSIEPVIFIDATEASEPVKKASAVPSRPVSSSSRLSTGGSSTVESLKKTVKPYLEGELLPGMDEKNAMKNGFHYRRPLTEEEVRARHLYWGRAPQSALRGLPKFDGKDFYFASPPKIRHTGRSGTSTSRVWGRRSSREEDYGKKVATTSESTMAGSEVSLDASASHQSESVTLIGSCSTSHHEKSDDSTLEVKRQPLSSKTVDEKTSPKMTVNWTTNGDVLASSAQALTAQKSASPAMPSDATIATEKSPEPKQATPAGARDKLRRGIENLPPSGLVPHF</sequence>
<feature type="compositionally biased region" description="Low complexity" evidence="1">
    <location>
        <begin position="236"/>
        <end position="257"/>
    </location>
</feature>
<feature type="compositionally biased region" description="Low complexity" evidence="1">
    <location>
        <begin position="552"/>
        <end position="573"/>
    </location>
</feature>
<feature type="region of interest" description="Disordered" evidence="1">
    <location>
        <begin position="441"/>
        <end position="520"/>
    </location>
</feature>
<evidence type="ECO:0000313" key="2">
    <source>
        <dbReference type="EMBL" id="KAL1890919.1"/>
    </source>
</evidence>
<feature type="region of interest" description="Disordered" evidence="1">
    <location>
        <begin position="548"/>
        <end position="574"/>
    </location>
</feature>
<dbReference type="EMBL" id="JAWDJO010000167">
    <property type="protein sequence ID" value="KAL1890919.1"/>
    <property type="molecule type" value="Genomic_DNA"/>
</dbReference>
<evidence type="ECO:0000256" key="1">
    <source>
        <dbReference type="SAM" id="MobiDB-lite"/>
    </source>
</evidence>
<feature type="region of interest" description="Disordered" evidence="1">
    <location>
        <begin position="327"/>
        <end position="346"/>
    </location>
</feature>
<feature type="compositionally biased region" description="Polar residues" evidence="1">
    <location>
        <begin position="329"/>
        <end position="346"/>
    </location>
</feature>
<feature type="region of interest" description="Disordered" evidence="1">
    <location>
        <begin position="759"/>
        <end position="811"/>
    </location>
</feature>
<feature type="compositionally biased region" description="Low complexity" evidence="1">
    <location>
        <begin position="83"/>
        <end position="94"/>
    </location>
</feature>
<dbReference type="Proteomes" id="UP001583280">
    <property type="component" value="Unassembled WGS sequence"/>
</dbReference>
<reference evidence="2 3" key="1">
    <citation type="journal article" date="2024" name="IMA Fungus">
        <title>IMA Genome - F19 : A genome assembly and annotation guide to empower mycologists, including annotated draft genome sequences of Ceratocystis pirilliformis, Diaporthe australafricana, Fusarium ophioides, Paecilomyces lecythidis, and Sporothrix stenoceras.</title>
        <authorList>
            <person name="Aylward J."/>
            <person name="Wilson A.M."/>
            <person name="Visagie C.M."/>
            <person name="Spraker J."/>
            <person name="Barnes I."/>
            <person name="Buitendag C."/>
            <person name="Ceriani C."/>
            <person name="Del Mar Angel L."/>
            <person name="du Plessis D."/>
            <person name="Fuchs T."/>
            <person name="Gasser K."/>
            <person name="Kramer D."/>
            <person name="Li W."/>
            <person name="Munsamy K."/>
            <person name="Piso A."/>
            <person name="Price J.L."/>
            <person name="Sonnekus B."/>
            <person name="Thomas C."/>
            <person name="van der Nest A."/>
            <person name="van Dijk A."/>
            <person name="van Heerden A."/>
            <person name="van Vuuren N."/>
            <person name="Yilmaz N."/>
            <person name="Duong T.A."/>
            <person name="van der Merwe N.A."/>
            <person name="Wingfield M.J."/>
            <person name="Wingfield B.D."/>
        </authorList>
    </citation>
    <scope>NUCLEOTIDE SEQUENCE [LARGE SCALE GENOMIC DNA]</scope>
    <source>
        <strain evidence="2 3">CMW 12675</strain>
    </source>
</reference>
<keyword evidence="3" id="KW-1185">Reference proteome</keyword>
<evidence type="ECO:0000313" key="3">
    <source>
        <dbReference type="Proteomes" id="UP001583280"/>
    </source>
</evidence>
<protein>
    <submittedName>
        <fullName evidence="2">Uncharacterized protein</fullName>
    </submittedName>
</protein>
<feature type="compositionally biased region" description="Low complexity" evidence="1">
    <location>
        <begin position="488"/>
        <end position="499"/>
    </location>
</feature>
<feature type="compositionally biased region" description="Basic and acidic residues" evidence="1">
    <location>
        <begin position="456"/>
        <end position="469"/>
    </location>
</feature>